<dbReference type="Proteomes" id="UP000789901">
    <property type="component" value="Unassembled WGS sequence"/>
</dbReference>
<reference evidence="1 2" key="1">
    <citation type="submission" date="2021-06" db="EMBL/GenBank/DDBJ databases">
        <authorList>
            <person name="Kallberg Y."/>
            <person name="Tangrot J."/>
            <person name="Rosling A."/>
        </authorList>
    </citation>
    <scope>NUCLEOTIDE SEQUENCE [LARGE SCALE GENOMIC DNA]</scope>
    <source>
        <strain evidence="1 2">120-4 pot B 10/14</strain>
    </source>
</reference>
<organism evidence="1 2">
    <name type="scientific">Gigaspora margarita</name>
    <dbReference type="NCBI Taxonomy" id="4874"/>
    <lineage>
        <taxon>Eukaryota</taxon>
        <taxon>Fungi</taxon>
        <taxon>Fungi incertae sedis</taxon>
        <taxon>Mucoromycota</taxon>
        <taxon>Glomeromycotina</taxon>
        <taxon>Glomeromycetes</taxon>
        <taxon>Diversisporales</taxon>
        <taxon>Gigasporaceae</taxon>
        <taxon>Gigaspora</taxon>
    </lineage>
</organism>
<accession>A0ABN7W978</accession>
<keyword evidence="2" id="KW-1185">Reference proteome</keyword>
<dbReference type="EMBL" id="CAJVQB010035168">
    <property type="protein sequence ID" value="CAG8822185.1"/>
    <property type="molecule type" value="Genomic_DNA"/>
</dbReference>
<comment type="caution">
    <text evidence="1">The sequence shown here is derived from an EMBL/GenBank/DDBJ whole genome shotgun (WGS) entry which is preliminary data.</text>
</comment>
<name>A0ABN7W978_GIGMA</name>
<evidence type="ECO:0000313" key="1">
    <source>
        <dbReference type="EMBL" id="CAG8822185.1"/>
    </source>
</evidence>
<feature type="non-terminal residue" evidence="1">
    <location>
        <position position="1"/>
    </location>
</feature>
<proteinExistence type="predicted"/>
<gene>
    <name evidence="1" type="ORF">GMARGA_LOCUS28030</name>
</gene>
<protein>
    <submittedName>
        <fullName evidence="1">29697_t:CDS:1</fullName>
    </submittedName>
</protein>
<sequence length="47" mass="5049">TKYPLPTMATTSTLRTTQPQIGIEATLIVRIMQSLVSSLVVSLGFIA</sequence>
<evidence type="ECO:0000313" key="2">
    <source>
        <dbReference type="Proteomes" id="UP000789901"/>
    </source>
</evidence>